<dbReference type="Proteomes" id="UP001310290">
    <property type="component" value="Unassembled WGS sequence"/>
</dbReference>
<organism evidence="4 5">
    <name type="scientific">Streptomyces bottropensis</name>
    <dbReference type="NCBI Taxonomy" id="42235"/>
    <lineage>
        <taxon>Bacteria</taxon>
        <taxon>Bacillati</taxon>
        <taxon>Actinomycetota</taxon>
        <taxon>Actinomycetes</taxon>
        <taxon>Kitasatosporales</taxon>
        <taxon>Streptomycetaceae</taxon>
        <taxon>Streptomyces</taxon>
    </lineage>
</organism>
<dbReference type="EMBL" id="JARULZ010000003">
    <property type="protein sequence ID" value="MEH0639706.1"/>
    <property type="molecule type" value="Genomic_DNA"/>
</dbReference>
<feature type="compositionally biased region" description="Basic and acidic residues" evidence="2">
    <location>
        <begin position="49"/>
        <end position="66"/>
    </location>
</feature>
<proteinExistence type="predicted"/>
<dbReference type="InterPro" id="IPR028994">
    <property type="entry name" value="Integrin_alpha_N"/>
</dbReference>
<dbReference type="Gene3D" id="2.130.10.130">
    <property type="entry name" value="Integrin alpha, N-terminal"/>
    <property type="match status" value="3"/>
</dbReference>
<feature type="chain" id="PRO_5046709376" evidence="3">
    <location>
        <begin position="20"/>
        <end position="484"/>
    </location>
</feature>
<dbReference type="Pfam" id="PF13517">
    <property type="entry name" value="FG-GAP_3"/>
    <property type="match status" value="1"/>
</dbReference>
<keyword evidence="5" id="KW-1185">Reference proteome</keyword>
<evidence type="ECO:0000313" key="5">
    <source>
        <dbReference type="Proteomes" id="UP001310290"/>
    </source>
</evidence>
<evidence type="ECO:0000256" key="1">
    <source>
        <dbReference type="ARBA" id="ARBA00022729"/>
    </source>
</evidence>
<evidence type="ECO:0000256" key="3">
    <source>
        <dbReference type="SAM" id="SignalP"/>
    </source>
</evidence>
<reference evidence="4" key="1">
    <citation type="submission" date="2023-04" db="EMBL/GenBank/DDBJ databases">
        <title>Genomic diversity of scab-causing Streptomyces spp. in the province of Quebec, Canada.</title>
        <authorList>
            <person name="Biessy A."/>
            <person name="Cadieux M."/>
            <person name="Ciotola M."/>
            <person name="Filion M."/>
        </authorList>
    </citation>
    <scope>NUCLEOTIDE SEQUENCE</scope>
    <source>
        <strain evidence="4">B21-115</strain>
    </source>
</reference>
<dbReference type="SUPFAM" id="SSF69318">
    <property type="entry name" value="Integrin alpha N-terminal domain"/>
    <property type="match status" value="1"/>
</dbReference>
<dbReference type="PANTHER" id="PTHR44103">
    <property type="entry name" value="PROPROTEIN CONVERTASE P"/>
    <property type="match status" value="1"/>
</dbReference>
<feature type="region of interest" description="Disordered" evidence="2">
    <location>
        <begin position="23"/>
        <end position="68"/>
    </location>
</feature>
<gene>
    <name evidence="4" type="ORF">QBA35_42000</name>
</gene>
<keyword evidence="1 3" id="KW-0732">Signal</keyword>
<sequence>MHPPYLRLAAVLCAAAVAAACSSEGGNKGTSEEMPSGPAPAWSAPARQDQGEVNRRDFNGDGKDDALVNGWYKHPKTGGKWYNNRFVALASPSGLDPAKAVRLAHRWAKPDPRLTSAPAYQDRSAQFTGDLDDDGHADVVVDNVLSSPDGKYTSNRRIVWGGSKGAAGATVLARSIAKPIGTGDVDGDGALDLLTLDETVSDYDRRGKRQYATVLHGPFNRSHATPRTTTRIDVSHEGWVPVVHTAIGDFDGDGRDDLVTKAQYDEEDARFEDDDMPEVDGISYYRGTEKGLSEAAPVPGIRAEDTSSGGEPLVAADFNGDKRADLLTGNTGGTHVVYGSKQGPGQGRSPTDLHRLHLSRAVTGDVNGDGYADLATESLGEDRRIGRVSVRLGTPDGLTTETPTRIDRYSIGLGGKPAHSGDKDEFGWDLVLCDLDADGRDELLIGTFGFNTPRKEAGYWVLAGTKDGPSVTDRRFVKTMDFGS</sequence>
<feature type="signal peptide" evidence="3">
    <location>
        <begin position="1"/>
        <end position="19"/>
    </location>
</feature>
<dbReference type="RefSeq" id="WP_334662037.1">
    <property type="nucleotide sequence ID" value="NZ_JARULZ010000003.1"/>
</dbReference>
<comment type="caution">
    <text evidence="4">The sequence shown here is derived from an EMBL/GenBank/DDBJ whole genome shotgun (WGS) entry which is preliminary data.</text>
</comment>
<dbReference type="PROSITE" id="PS51257">
    <property type="entry name" value="PROKAR_LIPOPROTEIN"/>
    <property type="match status" value="1"/>
</dbReference>
<evidence type="ECO:0000256" key="2">
    <source>
        <dbReference type="SAM" id="MobiDB-lite"/>
    </source>
</evidence>
<name>A0ABU8B199_9ACTN</name>
<dbReference type="PANTHER" id="PTHR44103:SF1">
    <property type="entry name" value="PROPROTEIN CONVERTASE P"/>
    <property type="match status" value="1"/>
</dbReference>
<protein>
    <submittedName>
        <fullName evidence="4">VCBS repeat-containing protein</fullName>
    </submittedName>
</protein>
<accession>A0ABU8B199</accession>
<dbReference type="InterPro" id="IPR013517">
    <property type="entry name" value="FG-GAP"/>
</dbReference>
<feature type="compositionally biased region" description="Low complexity" evidence="2">
    <location>
        <begin position="35"/>
        <end position="46"/>
    </location>
</feature>
<evidence type="ECO:0000313" key="4">
    <source>
        <dbReference type="EMBL" id="MEH0639706.1"/>
    </source>
</evidence>